<dbReference type="SUPFAM" id="SSF52266">
    <property type="entry name" value="SGNH hydrolase"/>
    <property type="match status" value="1"/>
</dbReference>
<keyword evidence="1" id="KW-1133">Transmembrane helix</keyword>
<feature type="transmembrane region" description="Helical" evidence="1">
    <location>
        <begin position="55"/>
        <end position="71"/>
    </location>
</feature>
<feature type="transmembrane region" description="Helical" evidence="1">
    <location>
        <begin position="205"/>
        <end position="226"/>
    </location>
</feature>
<name>A0A1H4Y3N6_9PSED</name>
<dbReference type="GO" id="GO:0016747">
    <property type="term" value="F:acyltransferase activity, transferring groups other than amino-acyl groups"/>
    <property type="evidence" value="ECO:0007669"/>
    <property type="project" value="InterPro"/>
</dbReference>
<dbReference type="PANTHER" id="PTHR23028">
    <property type="entry name" value="ACETYLTRANSFERASE"/>
    <property type="match status" value="1"/>
</dbReference>
<keyword evidence="1" id="KW-0472">Membrane</keyword>
<evidence type="ECO:0000313" key="5">
    <source>
        <dbReference type="Proteomes" id="UP000183114"/>
    </source>
</evidence>
<dbReference type="InterPro" id="IPR002656">
    <property type="entry name" value="Acyl_transf_3_dom"/>
</dbReference>
<protein>
    <submittedName>
        <fullName evidence="4">Peptidoglycan/LPS O-acetylase OafA/YrhL, contains acyltransferase and SGNH-hydrolase domains</fullName>
    </submittedName>
</protein>
<evidence type="ECO:0000256" key="1">
    <source>
        <dbReference type="SAM" id="Phobius"/>
    </source>
</evidence>
<dbReference type="GO" id="GO:0009103">
    <property type="term" value="P:lipopolysaccharide biosynthetic process"/>
    <property type="evidence" value="ECO:0007669"/>
    <property type="project" value="TreeGrafter"/>
</dbReference>
<sequence>MVPELNVWSAPNLKPKKIVLWWKTMSISETQAVISTSKITSGSIRHIGYRPDIDGLRAIAVLAVLIFHAFPTVLRGGFVGVDIFFVISGFLISKVILTTLYQGTFSIAEFYSRRIRRILPALVTVLASCLIFGWNTMLADDLVLLAKHVLGGASFVSNFVLWSEAGYFDKASELKPLLHLWSLGIEEQFYVVWPLMLWAGWRLRLPLQLIVVLMGCASFLINIVGIHEDQTATFYSPLSRGWELILGAALACLTFKSSTKAISHSSYFVVITSFFGSAKVRSVVSIIGLLFIVYAIFRIKDTLPFPGKWALFPTVGTFLLIAAGTEAWVNRVLLNSRPMVAIGLISFPLYLWHWPLLTFARSTYPEGLPWTARLGVVVASAVLATLTYLYIERPFRSGSRTQFKVSVLCALMCVAAVLSGVILKSGGFASRYPEIIQRATEYNLDGYRAALRNRVCFMDMGQDASQYAPECLDKGTAPLWVLWGDSGAAAIYSGLRGLADRSGQFRLAQFTSSACPPMIGYEGDNVACSRNNQWTIEKVRELAPDTVILAGMWAEYNKELLPSTIKQIQSTGVRRVIILGQAPAWKDAPSRITFNMWSSDPLHRVPSERLDYAKYGRDHGVQPPEGLIRQTRIAEQNLRSVAQQSGALFISVVEKMCNEDGCLMRESASSGDAFYLDIVHLTPYGANYAMKAIAPELGVNDR</sequence>
<feature type="transmembrane region" description="Helical" evidence="1">
    <location>
        <begin position="309"/>
        <end position="329"/>
    </location>
</feature>
<feature type="transmembrane region" description="Helical" evidence="1">
    <location>
        <begin position="372"/>
        <end position="391"/>
    </location>
</feature>
<gene>
    <name evidence="4" type="ORF">SAMN04490185_2820</name>
</gene>
<evidence type="ECO:0000313" key="4">
    <source>
        <dbReference type="EMBL" id="SED12596.1"/>
    </source>
</evidence>
<dbReference type="InterPro" id="IPR043968">
    <property type="entry name" value="SGNH"/>
</dbReference>
<feature type="transmembrane region" description="Helical" evidence="1">
    <location>
        <begin position="403"/>
        <end position="423"/>
    </location>
</feature>
<feature type="transmembrane region" description="Helical" evidence="1">
    <location>
        <begin position="118"/>
        <end position="136"/>
    </location>
</feature>
<feature type="domain" description="SGNH" evidence="3">
    <location>
        <begin position="467"/>
        <end position="695"/>
    </location>
</feature>
<keyword evidence="1" id="KW-0812">Transmembrane</keyword>
<feature type="transmembrane region" description="Helical" evidence="1">
    <location>
        <begin position="267"/>
        <end position="297"/>
    </location>
</feature>
<feature type="transmembrane region" description="Helical" evidence="1">
    <location>
        <begin position="77"/>
        <end position="97"/>
    </location>
</feature>
<evidence type="ECO:0000259" key="3">
    <source>
        <dbReference type="Pfam" id="PF19040"/>
    </source>
</evidence>
<dbReference type="Proteomes" id="UP000183114">
    <property type="component" value="Unassembled WGS sequence"/>
</dbReference>
<dbReference type="InterPro" id="IPR050879">
    <property type="entry name" value="Acyltransferase_3"/>
</dbReference>
<feature type="transmembrane region" description="Helical" evidence="1">
    <location>
        <begin position="341"/>
        <end position="360"/>
    </location>
</feature>
<evidence type="ECO:0000259" key="2">
    <source>
        <dbReference type="Pfam" id="PF01757"/>
    </source>
</evidence>
<proteinExistence type="predicted"/>
<reference evidence="4 5" key="1">
    <citation type="submission" date="2016-10" db="EMBL/GenBank/DDBJ databases">
        <authorList>
            <person name="de Groot N.N."/>
        </authorList>
    </citation>
    <scope>NUCLEOTIDE SEQUENCE [LARGE SCALE GENOMIC DNA]</scope>
    <source>
        <strain evidence="4 5">BS3655</strain>
    </source>
</reference>
<dbReference type="GO" id="GO:0016787">
    <property type="term" value="F:hydrolase activity"/>
    <property type="evidence" value="ECO:0007669"/>
    <property type="project" value="UniProtKB-KW"/>
</dbReference>
<dbReference type="AlphaFoldDB" id="A0A1H4Y3N6"/>
<dbReference type="Pfam" id="PF19040">
    <property type="entry name" value="SGNH"/>
    <property type="match status" value="1"/>
</dbReference>
<keyword evidence="4" id="KW-0378">Hydrolase</keyword>
<dbReference type="GO" id="GO:0016020">
    <property type="term" value="C:membrane"/>
    <property type="evidence" value="ECO:0007669"/>
    <property type="project" value="TreeGrafter"/>
</dbReference>
<feature type="domain" description="Acyltransferase 3" evidence="2">
    <location>
        <begin position="52"/>
        <end position="388"/>
    </location>
</feature>
<keyword evidence="4" id="KW-0012">Acyltransferase</keyword>
<dbReference type="PANTHER" id="PTHR23028:SF53">
    <property type="entry name" value="ACYL_TRANSF_3 DOMAIN-CONTAINING PROTEIN"/>
    <property type="match status" value="1"/>
</dbReference>
<organism evidence="4 5">
    <name type="scientific">Pseudomonas frederiksbergensis</name>
    <dbReference type="NCBI Taxonomy" id="104087"/>
    <lineage>
        <taxon>Bacteria</taxon>
        <taxon>Pseudomonadati</taxon>
        <taxon>Pseudomonadota</taxon>
        <taxon>Gammaproteobacteria</taxon>
        <taxon>Pseudomonadales</taxon>
        <taxon>Pseudomonadaceae</taxon>
        <taxon>Pseudomonas</taxon>
    </lineage>
</organism>
<dbReference type="EMBL" id="FNTF01000002">
    <property type="protein sequence ID" value="SED12596.1"/>
    <property type="molecule type" value="Genomic_DNA"/>
</dbReference>
<dbReference type="Pfam" id="PF01757">
    <property type="entry name" value="Acyl_transf_3"/>
    <property type="match status" value="1"/>
</dbReference>
<keyword evidence="4" id="KW-0808">Transferase</keyword>
<accession>A0A1H4Y3N6</accession>